<sequence length="182" mass="21012">MSWKRKWLIPLIYLLVVSRAGAQEFKTTAGEVEFLSQAALNEFTGKSDKLHGLIDFEQNLLDFYIDLNSLRTGIGLRDRHMRDNYLETDQYPFAEFTGKLSEKVNLEQNQSMEVMADGIFKIHGQEKEMEVRGTLTQVGRNEVLLEATFEVKLGDFDIAIPQVMFYELSEIQKVKINARLTR</sequence>
<feature type="signal peptide" evidence="1">
    <location>
        <begin position="1"/>
        <end position="22"/>
    </location>
</feature>
<keyword evidence="1" id="KW-0732">Signal</keyword>
<feature type="domain" description="Lipid/polyisoprenoid-binding YceI-like" evidence="2">
    <location>
        <begin position="24"/>
        <end position="181"/>
    </location>
</feature>
<keyword evidence="4" id="KW-1185">Reference proteome</keyword>
<gene>
    <name evidence="3" type="ORF">SAMN04488057_11123</name>
</gene>
<evidence type="ECO:0000259" key="2">
    <source>
        <dbReference type="SMART" id="SM00867"/>
    </source>
</evidence>
<evidence type="ECO:0000256" key="1">
    <source>
        <dbReference type="SAM" id="SignalP"/>
    </source>
</evidence>
<dbReference type="STRING" id="388280.SAMN04488057_11123"/>
<feature type="chain" id="PRO_5012207064" evidence="1">
    <location>
        <begin position="23"/>
        <end position="182"/>
    </location>
</feature>
<dbReference type="SMART" id="SM00867">
    <property type="entry name" value="YceI"/>
    <property type="match status" value="1"/>
</dbReference>
<evidence type="ECO:0000313" key="4">
    <source>
        <dbReference type="Proteomes" id="UP000184513"/>
    </source>
</evidence>
<dbReference type="PANTHER" id="PTHR34406:SF1">
    <property type="entry name" value="PROTEIN YCEI"/>
    <property type="match status" value="1"/>
</dbReference>
<dbReference type="EMBL" id="FRCY01000011">
    <property type="protein sequence ID" value="SHN21608.1"/>
    <property type="molecule type" value="Genomic_DNA"/>
</dbReference>
<accession>A0A1M7PVM5</accession>
<organism evidence="3 4">
    <name type="scientific">Cyclobacterium lianum</name>
    <dbReference type="NCBI Taxonomy" id="388280"/>
    <lineage>
        <taxon>Bacteria</taxon>
        <taxon>Pseudomonadati</taxon>
        <taxon>Bacteroidota</taxon>
        <taxon>Cytophagia</taxon>
        <taxon>Cytophagales</taxon>
        <taxon>Cyclobacteriaceae</taxon>
        <taxon>Cyclobacterium</taxon>
    </lineage>
</organism>
<reference evidence="3 4" key="1">
    <citation type="submission" date="2016-11" db="EMBL/GenBank/DDBJ databases">
        <authorList>
            <person name="Jaros S."/>
            <person name="Januszkiewicz K."/>
            <person name="Wedrychowicz H."/>
        </authorList>
    </citation>
    <scope>NUCLEOTIDE SEQUENCE [LARGE SCALE GENOMIC DNA]</scope>
    <source>
        <strain evidence="3 4">CGMCC 1.6102</strain>
    </source>
</reference>
<proteinExistence type="predicted"/>
<evidence type="ECO:0000313" key="3">
    <source>
        <dbReference type="EMBL" id="SHN21608.1"/>
    </source>
</evidence>
<dbReference type="Proteomes" id="UP000184513">
    <property type="component" value="Unassembled WGS sequence"/>
</dbReference>
<dbReference type="RefSeq" id="WP_073095813.1">
    <property type="nucleotide sequence ID" value="NZ_FRCY01000011.1"/>
</dbReference>
<dbReference type="PANTHER" id="PTHR34406">
    <property type="entry name" value="PROTEIN YCEI"/>
    <property type="match status" value="1"/>
</dbReference>
<dbReference type="SUPFAM" id="SSF101874">
    <property type="entry name" value="YceI-like"/>
    <property type="match status" value="1"/>
</dbReference>
<dbReference type="OrthoDB" id="116832at2"/>
<protein>
    <submittedName>
        <fullName evidence="3">Polyisoprenoid-binding protein YceI</fullName>
    </submittedName>
</protein>
<dbReference type="InterPro" id="IPR007372">
    <property type="entry name" value="Lipid/polyisoprenoid-bd_YceI"/>
</dbReference>
<dbReference type="InterPro" id="IPR036761">
    <property type="entry name" value="TTHA0802/YceI-like_sf"/>
</dbReference>
<name>A0A1M7PVM5_9BACT</name>
<dbReference type="Gene3D" id="2.40.128.110">
    <property type="entry name" value="Lipid/polyisoprenoid-binding, YceI-like"/>
    <property type="match status" value="1"/>
</dbReference>
<dbReference type="AlphaFoldDB" id="A0A1M7PVM5"/>
<dbReference type="Pfam" id="PF04264">
    <property type="entry name" value="YceI"/>
    <property type="match status" value="1"/>
</dbReference>